<dbReference type="OrthoDB" id="6883806at2"/>
<evidence type="ECO:0008006" key="4">
    <source>
        <dbReference type="Google" id="ProtNLM"/>
    </source>
</evidence>
<protein>
    <recommendedName>
        <fullName evidence="4">Lipoprotein</fullName>
    </recommendedName>
</protein>
<comment type="caution">
    <text evidence="2">The sequence shown here is derived from an EMBL/GenBank/DDBJ whole genome shotgun (WGS) entry which is preliminary data.</text>
</comment>
<keyword evidence="1" id="KW-0732">Signal</keyword>
<sequence length="129" mass="14667">MTTKHLALLSLFVLGGCTAQPKTVFIADLENRCSYPVDITAYEYSNAKEPFVLNKRVESGEVAEVLSYISFDDELQNSFPDSYRLNIAANGRSYSLDKPRFLALLERSHHERRGNAIYNWRISDTTLCP</sequence>
<reference evidence="2 3" key="1">
    <citation type="submission" date="2018-10" db="EMBL/GenBank/DDBJ databases">
        <title>Pseudomonas leptonychotis sp. nov., isolated from Weddell seals in Antarctica.</title>
        <authorList>
            <person name="Novakova D."/>
            <person name="Svec P."/>
            <person name="Kralova S."/>
            <person name="Kristofova L."/>
            <person name="Zeman M."/>
            <person name="Pantucek R."/>
            <person name="Maslanova I."/>
            <person name="Sedlacek I."/>
        </authorList>
    </citation>
    <scope>NUCLEOTIDE SEQUENCE [LARGE SCALE GENOMIC DNA]</scope>
    <source>
        <strain evidence="2 3">CCM 8849</strain>
    </source>
</reference>
<accession>A0A4T2A2A0</accession>
<organism evidence="2 3">
    <name type="scientific">Pseudomonas leptonychotis</name>
    <dbReference type="NCBI Taxonomy" id="2448482"/>
    <lineage>
        <taxon>Bacteria</taxon>
        <taxon>Pseudomonadati</taxon>
        <taxon>Pseudomonadota</taxon>
        <taxon>Gammaproteobacteria</taxon>
        <taxon>Pseudomonadales</taxon>
        <taxon>Pseudomonadaceae</taxon>
        <taxon>Pseudomonas</taxon>
    </lineage>
</organism>
<dbReference type="Proteomes" id="UP000307541">
    <property type="component" value="Unassembled WGS sequence"/>
</dbReference>
<keyword evidence="3" id="KW-1185">Reference proteome</keyword>
<dbReference type="PROSITE" id="PS51257">
    <property type="entry name" value="PROKAR_LIPOPROTEIN"/>
    <property type="match status" value="1"/>
</dbReference>
<evidence type="ECO:0000313" key="3">
    <source>
        <dbReference type="Proteomes" id="UP000307541"/>
    </source>
</evidence>
<proteinExistence type="predicted"/>
<gene>
    <name evidence="2" type="ORF">D8779_06745</name>
</gene>
<evidence type="ECO:0000256" key="1">
    <source>
        <dbReference type="SAM" id="SignalP"/>
    </source>
</evidence>
<dbReference type="EMBL" id="RFLV01000001">
    <property type="protein sequence ID" value="TIH11203.1"/>
    <property type="molecule type" value="Genomic_DNA"/>
</dbReference>
<dbReference type="AlphaFoldDB" id="A0A4T2A2A0"/>
<feature type="chain" id="PRO_5020194807" description="Lipoprotein" evidence="1">
    <location>
        <begin position="20"/>
        <end position="129"/>
    </location>
</feature>
<feature type="signal peptide" evidence="1">
    <location>
        <begin position="1"/>
        <end position="19"/>
    </location>
</feature>
<evidence type="ECO:0000313" key="2">
    <source>
        <dbReference type="EMBL" id="TIH11203.1"/>
    </source>
</evidence>
<name>A0A4T2A2A0_9PSED</name>